<dbReference type="SUPFAM" id="SSF48726">
    <property type="entry name" value="Immunoglobulin"/>
    <property type="match status" value="1"/>
</dbReference>
<evidence type="ECO:0000256" key="5">
    <source>
        <dbReference type="ARBA" id="ARBA00023136"/>
    </source>
</evidence>
<dbReference type="FunCoup" id="A0A3Q1EBS1">
    <property type="interactions" value="85"/>
</dbReference>
<keyword evidence="8" id="KW-0812">Transmembrane</keyword>
<dbReference type="SMART" id="SM00409">
    <property type="entry name" value="IG"/>
    <property type="match status" value="1"/>
</dbReference>
<keyword evidence="11" id="KW-1185">Reference proteome</keyword>
<dbReference type="GO" id="GO:0005886">
    <property type="term" value="C:plasma membrane"/>
    <property type="evidence" value="ECO:0007669"/>
    <property type="project" value="UniProtKB-SubCell"/>
</dbReference>
<dbReference type="InParanoid" id="A0A3Q1EBS1"/>
<accession>A0A3Q1EBS1</accession>
<dbReference type="PANTHER" id="PTHR19433">
    <property type="entry name" value="T-CELL RECEPTOR ALPHA CHAIN V REGION-RELATED"/>
    <property type="match status" value="1"/>
</dbReference>
<evidence type="ECO:0000256" key="4">
    <source>
        <dbReference type="ARBA" id="ARBA00022859"/>
    </source>
</evidence>
<keyword evidence="5 8" id="KW-0472">Membrane</keyword>
<evidence type="ECO:0000256" key="2">
    <source>
        <dbReference type="ARBA" id="ARBA00022475"/>
    </source>
</evidence>
<dbReference type="SMART" id="SM00406">
    <property type="entry name" value="IGv"/>
    <property type="match status" value="1"/>
</dbReference>
<dbReference type="InterPro" id="IPR003599">
    <property type="entry name" value="Ig_sub"/>
</dbReference>
<evidence type="ECO:0000256" key="1">
    <source>
        <dbReference type="ARBA" id="ARBA00004236"/>
    </source>
</evidence>
<keyword evidence="2" id="KW-1003">Cell membrane</keyword>
<dbReference type="GO" id="GO:0002376">
    <property type="term" value="P:immune system process"/>
    <property type="evidence" value="ECO:0007669"/>
    <property type="project" value="UniProtKB-KW"/>
</dbReference>
<dbReference type="GeneTree" id="ENSGT00950000182968"/>
<evidence type="ECO:0000256" key="3">
    <source>
        <dbReference type="ARBA" id="ARBA00022729"/>
    </source>
</evidence>
<feature type="transmembrane region" description="Helical" evidence="8">
    <location>
        <begin position="240"/>
        <end position="264"/>
    </location>
</feature>
<protein>
    <submittedName>
        <fullName evidence="10">Uncharacterized LOC110967694</fullName>
    </submittedName>
</protein>
<dbReference type="PROSITE" id="PS50835">
    <property type="entry name" value="IG_LIKE"/>
    <property type="match status" value="1"/>
</dbReference>
<dbReference type="AlphaFoldDB" id="A0A3Q1EBS1"/>
<dbReference type="InterPro" id="IPR007110">
    <property type="entry name" value="Ig-like_dom"/>
</dbReference>
<dbReference type="InterPro" id="IPR013106">
    <property type="entry name" value="Ig_V-set"/>
</dbReference>
<evidence type="ECO:0000313" key="10">
    <source>
        <dbReference type="Ensembl" id="ENSAPOP00000000868.1"/>
    </source>
</evidence>
<comment type="subcellular location">
    <subcellularLocation>
        <location evidence="1">Cell membrane</location>
    </subcellularLocation>
</comment>
<reference evidence="10" key="2">
    <citation type="submission" date="2025-09" db="UniProtKB">
        <authorList>
            <consortium name="Ensembl"/>
        </authorList>
    </citation>
    <scope>IDENTIFICATION</scope>
</reference>
<keyword evidence="6" id="KW-1015">Disulfide bond</keyword>
<name>A0A3Q1EBS1_9TELE</name>
<dbReference type="Ensembl" id="ENSAPOT00000016148.1">
    <property type="protein sequence ID" value="ENSAPOP00000000868.1"/>
    <property type="gene ID" value="ENSAPOG00000002089.1"/>
</dbReference>
<feature type="domain" description="Ig-like" evidence="9">
    <location>
        <begin position="21"/>
        <end position="114"/>
    </location>
</feature>
<keyword evidence="3" id="KW-0732">Signal</keyword>
<evidence type="ECO:0000313" key="11">
    <source>
        <dbReference type="Proteomes" id="UP000257200"/>
    </source>
</evidence>
<keyword evidence="8" id="KW-1133">Transmembrane helix</keyword>
<dbReference type="InterPro" id="IPR036179">
    <property type="entry name" value="Ig-like_dom_sf"/>
</dbReference>
<evidence type="ECO:0000256" key="8">
    <source>
        <dbReference type="SAM" id="Phobius"/>
    </source>
</evidence>
<dbReference type="STRING" id="80966.ENSAPOP00000000868"/>
<sequence length="323" mass="36301">ENTGPKVETYCNKKGKHFKQPTTVHQEKRFIPANVGNDVTLKCSYDNDDEKYFWYKQTLGQGLQLISVAYKFDKNGIFQDEFKDNPRFTLEIKGTTNHLKISDVQISDSATYFCASGYSFQFEFGEGTEVDVKGSSLNVKAFVHQSASDGIQPLGSVSCTVSTGEHSVYWFKSEEHPRPKIIYTPGGRSDDGERKTNTQMCLYNKQMKETDLHCAVASCGHIVFGNQTKPNFQSEVNSLVLVYFLSGALTFTTTLSVLLAFLLYKINKRKSTSQARFSAPSTGNAQGYRDADSLHYAALSIKLPNRSRRQRNNDECVYSGLRL</sequence>
<reference evidence="10" key="1">
    <citation type="submission" date="2025-08" db="UniProtKB">
        <authorList>
            <consortium name="Ensembl"/>
        </authorList>
    </citation>
    <scope>IDENTIFICATION</scope>
</reference>
<evidence type="ECO:0000259" key="9">
    <source>
        <dbReference type="PROSITE" id="PS50835"/>
    </source>
</evidence>
<dbReference type="GO" id="GO:0009617">
    <property type="term" value="P:response to bacterium"/>
    <property type="evidence" value="ECO:0007669"/>
    <property type="project" value="TreeGrafter"/>
</dbReference>
<organism evidence="10 11">
    <name type="scientific">Acanthochromis polyacanthus</name>
    <name type="common">spiny chromis</name>
    <dbReference type="NCBI Taxonomy" id="80966"/>
    <lineage>
        <taxon>Eukaryota</taxon>
        <taxon>Metazoa</taxon>
        <taxon>Chordata</taxon>
        <taxon>Craniata</taxon>
        <taxon>Vertebrata</taxon>
        <taxon>Euteleostomi</taxon>
        <taxon>Actinopterygii</taxon>
        <taxon>Neopterygii</taxon>
        <taxon>Teleostei</taxon>
        <taxon>Neoteleostei</taxon>
        <taxon>Acanthomorphata</taxon>
        <taxon>Ovalentaria</taxon>
        <taxon>Pomacentridae</taxon>
        <taxon>Acanthochromis</taxon>
    </lineage>
</organism>
<dbReference type="CDD" id="cd00099">
    <property type="entry name" value="IgV"/>
    <property type="match status" value="1"/>
</dbReference>
<evidence type="ECO:0000256" key="7">
    <source>
        <dbReference type="ARBA" id="ARBA00023180"/>
    </source>
</evidence>
<dbReference type="Pfam" id="PF07686">
    <property type="entry name" value="V-set"/>
    <property type="match status" value="1"/>
</dbReference>
<dbReference type="InterPro" id="IPR013783">
    <property type="entry name" value="Ig-like_fold"/>
</dbReference>
<keyword evidence="7" id="KW-0325">Glycoprotein</keyword>
<keyword evidence="4" id="KW-0391">Immunity</keyword>
<evidence type="ECO:0000256" key="6">
    <source>
        <dbReference type="ARBA" id="ARBA00023157"/>
    </source>
</evidence>
<proteinExistence type="predicted"/>
<dbReference type="PANTHER" id="PTHR19433:SF127">
    <property type="entry name" value="NITR9"/>
    <property type="match status" value="1"/>
</dbReference>
<dbReference type="Proteomes" id="UP000257200">
    <property type="component" value="Unplaced"/>
</dbReference>
<dbReference type="Gene3D" id="2.60.40.10">
    <property type="entry name" value="Immunoglobulins"/>
    <property type="match status" value="1"/>
</dbReference>
<dbReference type="InterPro" id="IPR052051">
    <property type="entry name" value="TCR_complex_component"/>
</dbReference>